<evidence type="ECO:0000313" key="2">
    <source>
        <dbReference type="Proteomes" id="UP000273143"/>
    </source>
</evidence>
<gene>
    <name evidence="1" type="ORF">DM558_01175</name>
</gene>
<protein>
    <submittedName>
        <fullName evidence="1">Uncharacterized protein</fullName>
    </submittedName>
</protein>
<keyword evidence="2" id="KW-1185">Reference proteome</keyword>
<dbReference type="KEGG" id="emo:DM558_01175"/>
<reference evidence="2" key="1">
    <citation type="submission" date="2018-06" db="EMBL/GenBank/DDBJ databases">
        <title>Complete genome of Pseudomonas insecticola strain QZS01.</title>
        <authorList>
            <person name="Wang J."/>
            <person name="Su Q."/>
        </authorList>
    </citation>
    <scope>NUCLEOTIDE SEQUENCE [LARGE SCALE GENOMIC DNA]</scope>
    <source>
        <strain evidence="2">QZS01</strain>
    </source>
</reference>
<proteinExistence type="predicted"/>
<accession>A0A3Q9JLF8</accession>
<name>A0A3Q9JLF8_9GAMM</name>
<sequence>MKYNDGKEVLLGDRVSSYGQKAIVVIDCDSESYADAFPREDWVNLKGGVLIKYENGELEHIESIYPEPDEL</sequence>
<organism evidence="1 2">
    <name type="scientific">Entomomonas moraniae</name>
    <dbReference type="NCBI Taxonomy" id="2213226"/>
    <lineage>
        <taxon>Bacteria</taxon>
        <taxon>Pseudomonadati</taxon>
        <taxon>Pseudomonadota</taxon>
        <taxon>Gammaproteobacteria</taxon>
        <taxon>Pseudomonadales</taxon>
        <taxon>Pseudomonadaceae</taxon>
        <taxon>Entomomonas</taxon>
    </lineage>
</organism>
<dbReference type="AlphaFoldDB" id="A0A3Q9JLF8"/>
<dbReference type="EMBL" id="CP029822">
    <property type="protein sequence ID" value="AZS49471.1"/>
    <property type="molecule type" value="Genomic_DNA"/>
</dbReference>
<dbReference type="Proteomes" id="UP000273143">
    <property type="component" value="Chromosome"/>
</dbReference>
<evidence type="ECO:0000313" key="1">
    <source>
        <dbReference type="EMBL" id="AZS49471.1"/>
    </source>
</evidence>
<dbReference type="RefSeq" id="WP_127161682.1">
    <property type="nucleotide sequence ID" value="NZ_CP029822.1"/>
</dbReference>